<keyword evidence="2" id="KW-1185">Reference proteome</keyword>
<name>A0A370HH72_9HYPH</name>
<accession>A0A370HH72</accession>
<comment type="caution">
    <text evidence="1">The sequence shown here is derived from an EMBL/GenBank/DDBJ whole genome shotgun (WGS) entry which is preliminary data.</text>
</comment>
<dbReference type="Pfam" id="PF04199">
    <property type="entry name" value="Cyclase"/>
    <property type="match status" value="1"/>
</dbReference>
<protein>
    <submittedName>
        <fullName evidence="1">Kynurenine formamidase</fullName>
    </submittedName>
</protein>
<dbReference type="RefSeq" id="WP_114771765.1">
    <property type="nucleotide sequence ID" value="NZ_QQBB01000008.1"/>
</dbReference>
<dbReference type="GO" id="GO:0019441">
    <property type="term" value="P:L-tryptophan catabolic process to kynurenine"/>
    <property type="evidence" value="ECO:0007669"/>
    <property type="project" value="InterPro"/>
</dbReference>
<proteinExistence type="predicted"/>
<dbReference type="AlphaFoldDB" id="A0A370HH72"/>
<reference evidence="1 2" key="1">
    <citation type="submission" date="2018-07" db="EMBL/GenBank/DDBJ databases">
        <title>Genomic Encyclopedia of Type Strains, Phase IV (KMG-IV): sequencing the most valuable type-strain genomes for metagenomic binning, comparative biology and taxonomic classification.</title>
        <authorList>
            <person name="Goeker M."/>
        </authorList>
    </citation>
    <scope>NUCLEOTIDE SEQUENCE [LARGE SCALE GENOMIC DNA]</scope>
    <source>
        <strain evidence="1 2">DSM 14364</strain>
    </source>
</reference>
<dbReference type="InterPro" id="IPR007325">
    <property type="entry name" value="KFase/CYL"/>
</dbReference>
<dbReference type="OrthoDB" id="7067800at2"/>
<evidence type="ECO:0000313" key="2">
    <source>
        <dbReference type="Proteomes" id="UP000254925"/>
    </source>
</evidence>
<dbReference type="Gene3D" id="3.50.30.50">
    <property type="entry name" value="Putative cyclase"/>
    <property type="match status" value="1"/>
</dbReference>
<sequence>MPRSVNRAAIYEAADKLSNWGRWGKDDQIGTLNNVSPEDIVSAAKLVRKGKAFALGLSLKEPIQSGLFGGRWNPIHTMLATGTDAASGNQDDPAPYLRYADDAINMPCQASTQWDALCHIFLDDKMYNGYDAKLVDARGAKKLGIENVRDKMVGRGVLLDVARWKGVDSLDDGYGITNDDLEGCAAAQGIEIRKGDFVIVRTGHQERCLAKGDWSGYAGGDAPGFAFETCYWIREKDIAAICSDTWGCEVRPNETRDANQPWHWVVIPAIGISMGEIFYLKELAEDCAADGVYEFFFIAPPLHLPGGAGSPINPQAIK</sequence>
<dbReference type="EMBL" id="QQBB01000008">
    <property type="protein sequence ID" value="RDI56797.1"/>
    <property type="molecule type" value="Genomic_DNA"/>
</dbReference>
<dbReference type="GO" id="GO:0004061">
    <property type="term" value="F:arylformamidase activity"/>
    <property type="evidence" value="ECO:0007669"/>
    <property type="project" value="InterPro"/>
</dbReference>
<dbReference type="PANTHER" id="PTHR34861">
    <property type="match status" value="1"/>
</dbReference>
<evidence type="ECO:0000313" key="1">
    <source>
        <dbReference type="EMBL" id="RDI56797.1"/>
    </source>
</evidence>
<dbReference type="Proteomes" id="UP000254925">
    <property type="component" value="Unassembled WGS sequence"/>
</dbReference>
<gene>
    <name evidence="1" type="ORF">DES45_108146</name>
</gene>
<dbReference type="SUPFAM" id="SSF102198">
    <property type="entry name" value="Putative cyclase"/>
    <property type="match status" value="1"/>
</dbReference>
<dbReference type="PANTHER" id="PTHR34861:SF10">
    <property type="entry name" value="CYCLASE"/>
    <property type="match status" value="1"/>
</dbReference>
<organism evidence="1 2">
    <name type="scientific">Microvirga subterranea</name>
    <dbReference type="NCBI Taxonomy" id="186651"/>
    <lineage>
        <taxon>Bacteria</taxon>
        <taxon>Pseudomonadati</taxon>
        <taxon>Pseudomonadota</taxon>
        <taxon>Alphaproteobacteria</taxon>
        <taxon>Hyphomicrobiales</taxon>
        <taxon>Methylobacteriaceae</taxon>
        <taxon>Microvirga</taxon>
    </lineage>
</organism>
<dbReference type="InterPro" id="IPR037175">
    <property type="entry name" value="KFase_sf"/>
</dbReference>